<dbReference type="OrthoDB" id="10263513at2759"/>
<evidence type="ECO:0000256" key="1">
    <source>
        <dbReference type="ARBA" id="ARBA00009106"/>
    </source>
</evidence>
<evidence type="ECO:0000256" key="3">
    <source>
        <dbReference type="ARBA" id="ARBA00023274"/>
    </source>
</evidence>
<name>A0A9W8A0N7_9FUNG</name>
<comment type="caution">
    <text evidence="5">The sequence shown here is derived from an EMBL/GenBank/DDBJ whole genome shotgun (WGS) entry which is preliminary data.</text>
</comment>
<dbReference type="FunFam" id="3.30.63.20:FF:000001">
    <property type="entry name" value="40S ribosomal protein S25"/>
    <property type="match status" value="1"/>
</dbReference>
<dbReference type="InterPro" id="IPR004977">
    <property type="entry name" value="Ribosomal_eS25"/>
</dbReference>
<evidence type="ECO:0000313" key="6">
    <source>
        <dbReference type="Proteomes" id="UP001150538"/>
    </source>
</evidence>
<dbReference type="GO" id="GO:0005840">
    <property type="term" value="C:ribosome"/>
    <property type="evidence" value="ECO:0007669"/>
    <property type="project" value="UniProtKB-KW"/>
</dbReference>
<dbReference type="AlphaFoldDB" id="A0A9W8A0N7"/>
<organism evidence="5 6">
    <name type="scientific">Mycoemilia scoparia</name>
    <dbReference type="NCBI Taxonomy" id="417184"/>
    <lineage>
        <taxon>Eukaryota</taxon>
        <taxon>Fungi</taxon>
        <taxon>Fungi incertae sedis</taxon>
        <taxon>Zoopagomycota</taxon>
        <taxon>Kickxellomycotina</taxon>
        <taxon>Kickxellomycetes</taxon>
        <taxon>Kickxellales</taxon>
        <taxon>Kickxellaceae</taxon>
        <taxon>Mycoemilia</taxon>
    </lineage>
</organism>
<protein>
    <recommendedName>
        <fullName evidence="4">40S ribosomal protein S25</fullName>
    </recommendedName>
</protein>
<accession>A0A9W8A0N7</accession>
<reference evidence="5" key="1">
    <citation type="submission" date="2022-07" db="EMBL/GenBank/DDBJ databases">
        <title>Phylogenomic reconstructions and comparative analyses of Kickxellomycotina fungi.</title>
        <authorList>
            <person name="Reynolds N.K."/>
            <person name="Stajich J.E."/>
            <person name="Barry K."/>
            <person name="Grigoriev I.V."/>
            <person name="Crous P."/>
            <person name="Smith M.E."/>
        </authorList>
    </citation>
    <scope>NUCLEOTIDE SEQUENCE</scope>
    <source>
        <strain evidence="5">NBRC 100468</strain>
    </source>
</reference>
<dbReference type="EMBL" id="JANBPU010000176">
    <property type="protein sequence ID" value="KAJ1914866.1"/>
    <property type="molecule type" value="Genomic_DNA"/>
</dbReference>
<dbReference type="PANTHER" id="PTHR12850">
    <property type="entry name" value="40S RIBOSOMAL PROTEIN S25"/>
    <property type="match status" value="1"/>
</dbReference>
<comment type="similarity">
    <text evidence="1 4">Belongs to the eukaryotic ribosomal protein eS25 family.</text>
</comment>
<dbReference type="GO" id="GO:1990904">
    <property type="term" value="C:ribonucleoprotein complex"/>
    <property type="evidence" value="ECO:0007669"/>
    <property type="project" value="UniProtKB-KW"/>
</dbReference>
<keyword evidence="6" id="KW-1185">Reference proteome</keyword>
<evidence type="ECO:0000313" key="5">
    <source>
        <dbReference type="EMBL" id="KAJ1914866.1"/>
    </source>
</evidence>
<evidence type="ECO:0000256" key="2">
    <source>
        <dbReference type="ARBA" id="ARBA00022980"/>
    </source>
</evidence>
<dbReference type="Gene3D" id="3.30.63.20">
    <property type="match status" value="1"/>
</dbReference>
<keyword evidence="3 4" id="KW-0687">Ribonucleoprotein</keyword>
<evidence type="ECO:0000256" key="4">
    <source>
        <dbReference type="RuleBase" id="RU366057"/>
    </source>
</evidence>
<sequence length="92" mass="10270">MAPAVSAKGKKKWSRGKVKEKTNNAVIFDQATYEKLTKEVPSYKLITPSILVDRLKINGSLARKALAQLEEENLIRLVSSHNSQLIYTRATA</sequence>
<dbReference type="Proteomes" id="UP001150538">
    <property type="component" value="Unassembled WGS sequence"/>
</dbReference>
<keyword evidence="2 4" id="KW-0689">Ribosomal protein</keyword>
<dbReference type="Pfam" id="PF03297">
    <property type="entry name" value="Ribosomal_S25"/>
    <property type="match status" value="1"/>
</dbReference>
<proteinExistence type="inferred from homology"/>
<gene>
    <name evidence="5" type="primary">RPS25</name>
    <name evidence="5" type="ORF">H4219_004606</name>
</gene>